<dbReference type="GO" id="GO:0016020">
    <property type="term" value="C:membrane"/>
    <property type="evidence" value="ECO:0007669"/>
    <property type="project" value="TreeGrafter"/>
</dbReference>
<dbReference type="EMBL" id="LNIX01000030">
    <property type="protein sequence ID" value="OXA41094.1"/>
    <property type="molecule type" value="Genomic_DNA"/>
</dbReference>
<dbReference type="Gene3D" id="1.10.8.20">
    <property type="entry name" value="N-terminal domain of phosphatidylinositol transfer protein sec14p"/>
    <property type="match status" value="1"/>
</dbReference>
<keyword evidence="2" id="KW-1185">Reference proteome</keyword>
<proteinExistence type="predicted"/>
<dbReference type="OrthoDB" id="6682367at2759"/>
<gene>
    <name evidence="1" type="ORF">Fcan01_23947</name>
</gene>
<comment type="caution">
    <text evidence="1">The sequence shown here is derived from an EMBL/GenBank/DDBJ whole genome shotgun (WGS) entry which is preliminary data.</text>
</comment>
<dbReference type="Proteomes" id="UP000198287">
    <property type="component" value="Unassembled WGS sequence"/>
</dbReference>
<dbReference type="InterPro" id="IPR036865">
    <property type="entry name" value="CRAL-TRIO_dom_sf"/>
</dbReference>
<dbReference type="Gene3D" id="3.40.525.10">
    <property type="entry name" value="CRAL-TRIO lipid binding domain"/>
    <property type="match status" value="1"/>
</dbReference>
<sequence>MDPTAIALCDFKGQIAKHDLSRFKCIFDDQLLLGFLNGKKFDVSSALGCLNDYVYVRTTKHQTWTKTNLLPSVVTFPLGKRFNILKNKDVKGNLVVIDSGNLWHTTSTTYDEILTEMLFVADELIRTYLVDSESNEVTLICDGEGLSIRHSLIRTPSRVMKMMDLLLVFIHPNLHSLYEHVPKSILPAGIGGALSNEEAIEEDLGQRIEHRDEFYRLMFNM</sequence>
<dbReference type="InterPro" id="IPR036273">
    <property type="entry name" value="CRAL/TRIO_N_dom_sf"/>
</dbReference>
<evidence type="ECO:0000313" key="2">
    <source>
        <dbReference type="Proteomes" id="UP000198287"/>
    </source>
</evidence>
<protein>
    <submittedName>
        <fullName evidence="1">Retinaldehyde-binding protein 1</fullName>
    </submittedName>
</protein>
<dbReference type="AlphaFoldDB" id="A0A226D8A6"/>
<dbReference type="PANTHER" id="PTHR10174:SF208">
    <property type="entry name" value="CRAL-TRIO DOMAIN-CONTAINING PROTEIN DDB_G0278031"/>
    <property type="match status" value="1"/>
</dbReference>
<dbReference type="SUPFAM" id="SSF46938">
    <property type="entry name" value="CRAL/TRIO N-terminal domain"/>
    <property type="match status" value="1"/>
</dbReference>
<dbReference type="SUPFAM" id="SSF52087">
    <property type="entry name" value="CRAL/TRIO domain"/>
    <property type="match status" value="1"/>
</dbReference>
<dbReference type="GO" id="GO:1902936">
    <property type="term" value="F:phosphatidylinositol bisphosphate binding"/>
    <property type="evidence" value="ECO:0007669"/>
    <property type="project" value="TreeGrafter"/>
</dbReference>
<accession>A0A226D8A6</accession>
<evidence type="ECO:0000313" key="1">
    <source>
        <dbReference type="EMBL" id="OXA41094.1"/>
    </source>
</evidence>
<reference evidence="1 2" key="1">
    <citation type="submission" date="2015-12" db="EMBL/GenBank/DDBJ databases">
        <title>The genome of Folsomia candida.</title>
        <authorList>
            <person name="Faddeeva A."/>
            <person name="Derks M.F."/>
            <person name="Anvar Y."/>
            <person name="Smit S."/>
            <person name="Van Straalen N."/>
            <person name="Roelofs D."/>
        </authorList>
    </citation>
    <scope>NUCLEOTIDE SEQUENCE [LARGE SCALE GENOMIC DNA]</scope>
    <source>
        <strain evidence="1 2">VU population</strain>
        <tissue evidence="1">Whole body</tissue>
    </source>
</reference>
<organism evidence="1 2">
    <name type="scientific">Folsomia candida</name>
    <name type="common">Springtail</name>
    <dbReference type="NCBI Taxonomy" id="158441"/>
    <lineage>
        <taxon>Eukaryota</taxon>
        <taxon>Metazoa</taxon>
        <taxon>Ecdysozoa</taxon>
        <taxon>Arthropoda</taxon>
        <taxon>Hexapoda</taxon>
        <taxon>Collembola</taxon>
        <taxon>Entomobryomorpha</taxon>
        <taxon>Isotomoidea</taxon>
        <taxon>Isotomidae</taxon>
        <taxon>Proisotominae</taxon>
        <taxon>Folsomia</taxon>
    </lineage>
</organism>
<dbReference type="PANTHER" id="PTHR10174">
    <property type="entry name" value="ALPHA-TOCOPHEROL TRANSFER PROTEIN-RELATED"/>
    <property type="match status" value="1"/>
</dbReference>
<name>A0A226D8A6_FOLCA</name>